<dbReference type="EMBL" id="VSWD01000006">
    <property type="protein sequence ID" value="KAK3099865.1"/>
    <property type="molecule type" value="Genomic_DNA"/>
</dbReference>
<evidence type="ECO:0000313" key="5">
    <source>
        <dbReference type="EMBL" id="KAK3099865.1"/>
    </source>
</evidence>
<dbReference type="CDD" id="cd00371">
    <property type="entry name" value="HMA"/>
    <property type="match status" value="2"/>
</dbReference>
<sequence>MGFPTKIKEVRPSPMDGKADYLEEARIDVRGMTCMSCVKNIQSNIGVKKGVSSIAVSLEKNEAMVCYNSMQTTAEEIADAIDDMGFDAKVKPRQKDLIARIHVEGMTCQSCVKNIESNISPKAGVKEIKVSLADKEAVIIYDPELTDQETLRDQIDDMGFDATIPRESSIELEFRPFELCTIIYKGS</sequence>
<dbReference type="PROSITE" id="PS50846">
    <property type="entry name" value="HMA_2"/>
    <property type="match status" value="2"/>
</dbReference>
<dbReference type="FunFam" id="3.30.70.100:FF:000001">
    <property type="entry name" value="ATPase copper transporting beta"/>
    <property type="match status" value="2"/>
</dbReference>
<evidence type="ECO:0000259" key="4">
    <source>
        <dbReference type="PROSITE" id="PS50846"/>
    </source>
</evidence>
<dbReference type="Gene3D" id="3.30.70.100">
    <property type="match status" value="2"/>
</dbReference>
<name>A0AA88YMC7_PINIB</name>
<keyword evidence="3" id="KW-0186">Copper</keyword>
<evidence type="ECO:0000313" key="6">
    <source>
        <dbReference type="Proteomes" id="UP001186944"/>
    </source>
</evidence>
<keyword evidence="2" id="KW-0187">Copper transport</keyword>
<dbReference type="AlphaFoldDB" id="A0AA88YMC7"/>
<dbReference type="PRINTS" id="PR00942">
    <property type="entry name" value="CUATPASEI"/>
</dbReference>
<dbReference type="InterPro" id="IPR017969">
    <property type="entry name" value="Heavy-metal-associated_CS"/>
</dbReference>
<keyword evidence="2" id="KW-0406">Ion transport</keyword>
<feature type="domain" description="HMA" evidence="4">
    <location>
        <begin position="97"/>
        <end position="163"/>
    </location>
</feature>
<comment type="caution">
    <text evidence="5">The sequence shown here is derived from an EMBL/GenBank/DDBJ whole genome shotgun (WGS) entry which is preliminary data.</text>
</comment>
<dbReference type="InterPro" id="IPR006122">
    <property type="entry name" value="HMA_Cu_ion-bd"/>
</dbReference>
<dbReference type="InterPro" id="IPR036163">
    <property type="entry name" value="HMA_dom_sf"/>
</dbReference>
<reference evidence="5" key="1">
    <citation type="submission" date="2019-08" db="EMBL/GenBank/DDBJ databases">
        <title>The improved chromosome-level genome for the pearl oyster Pinctada fucata martensii using PacBio sequencing and Hi-C.</title>
        <authorList>
            <person name="Zheng Z."/>
        </authorList>
    </citation>
    <scope>NUCLEOTIDE SEQUENCE</scope>
    <source>
        <strain evidence="5">ZZ-2019</strain>
        <tissue evidence="5">Adductor muscle</tissue>
    </source>
</reference>
<dbReference type="PROSITE" id="PS01047">
    <property type="entry name" value="HMA_1"/>
    <property type="match status" value="2"/>
</dbReference>
<organism evidence="5 6">
    <name type="scientific">Pinctada imbricata</name>
    <name type="common">Atlantic pearl-oyster</name>
    <name type="synonym">Pinctada martensii</name>
    <dbReference type="NCBI Taxonomy" id="66713"/>
    <lineage>
        <taxon>Eukaryota</taxon>
        <taxon>Metazoa</taxon>
        <taxon>Spiralia</taxon>
        <taxon>Lophotrochozoa</taxon>
        <taxon>Mollusca</taxon>
        <taxon>Bivalvia</taxon>
        <taxon>Autobranchia</taxon>
        <taxon>Pteriomorphia</taxon>
        <taxon>Pterioida</taxon>
        <taxon>Pterioidea</taxon>
        <taxon>Pteriidae</taxon>
        <taxon>Pinctada</taxon>
    </lineage>
</organism>
<dbReference type="PANTHER" id="PTHR46594:SF4">
    <property type="entry name" value="P-TYPE CATION-TRANSPORTING ATPASE"/>
    <property type="match status" value="1"/>
</dbReference>
<feature type="domain" description="HMA" evidence="4">
    <location>
        <begin position="23"/>
        <end position="89"/>
    </location>
</feature>
<dbReference type="SUPFAM" id="SSF55008">
    <property type="entry name" value="HMA, heavy metal-associated domain"/>
    <property type="match status" value="2"/>
</dbReference>
<dbReference type="NCBIfam" id="TIGR00003">
    <property type="entry name" value="copper ion binding protein"/>
    <property type="match status" value="2"/>
</dbReference>
<keyword evidence="2" id="KW-0813">Transport</keyword>
<dbReference type="InterPro" id="IPR006121">
    <property type="entry name" value="HMA_dom"/>
</dbReference>
<keyword evidence="1" id="KW-0479">Metal-binding</keyword>
<proteinExistence type="predicted"/>
<dbReference type="GO" id="GO:0006825">
    <property type="term" value="P:copper ion transport"/>
    <property type="evidence" value="ECO:0007669"/>
    <property type="project" value="UniProtKB-KW"/>
</dbReference>
<evidence type="ECO:0000256" key="3">
    <source>
        <dbReference type="ARBA" id="ARBA00023008"/>
    </source>
</evidence>
<evidence type="ECO:0000256" key="1">
    <source>
        <dbReference type="ARBA" id="ARBA00022723"/>
    </source>
</evidence>
<dbReference type="GO" id="GO:0005507">
    <property type="term" value="F:copper ion binding"/>
    <property type="evidence" value="ECO:0007669"/>
    <property type="project" value="InterPro"/>
</dbReference>
<gene>
    <name evidence="5" type="ORF">FSP39_010889</name>
</gene>
<dbReference type="Pfam" id="PF00403">
    <property type="entry name" value="HMA"/>
    <property type="match status" value="2"/>
</dbReference>
<evidence type="ECO:0000256" key="2">
    <source>
        <dbReference type="ARBA" id="ARBA00022796"/>
    </source>
</evidence>
<protein>
    <recommendedName>
        <fullName evidence="4">HMA domain-containing protein</fullName>
    </recommendedName>
</protein>
<dbReference type="Proteomes" id="UP001186944">
    <property type="component" value="Unassembled WGS sequence"/>
</dbReference>
<keyword evidence="6" id="KW-1185">Reference proteome</keyword>
<accession>A0AA88YMC7</accession>
<dbReference type="PANTHER" id="PTHR46594">
    <property type="entry name" value="P-TYPE CATION-TRANSPORTING ATPASE"/>
    <property type="match status" value="1"/>
</dbReference>